<proteinExistence type="predicted"/>
<dbReference type="VEuPathDB" id="MicrosporidiaDB:NBO_396g0003"/>
<dbReference type="EMBL" id="KB909304">
    <property type="protein sequence ID" value="EOB12614.1"/>
    <property type="molecule type" value="Genomic_DNA"/>
</dbReference>
<organism evidence="1 2">
    <name type="scientific">Nosema bombycis (strain CQ1 / CVCC 102059)</name>
    <name type="common">Microsporidian parasite</name>
    <name type="synonym">Pebrine of silkworm</name>
    <dbReference type="NCBI Taxonomy" id="578461"/>
    <lineage>
        <taxon>Eukaryota</taxon>
        <taxon>Fungi</taxon>
        <taxon>Fungi incertae sedis</taxon>
        <taxon>Microsporidia</taxon>
        <taxon>Nosematidae</taxon>
        <taxon>Nosema</taxon>
    </lineage>
</organism>
<reference evidence="1 2" key="1">
    <citation type="journal article" date="2013" name="BMC Genomics">
        <title>Comparative genomics of parasitic silkworm microsporidia reveal an association between genome expansion and host adaptation.</title>
        <authorList>
            <person name="Pan G."/>
            <person name="Xu J."/>
            <person name="Li T."/>
            <person name="Xia Q."/>
            <person name="Liu S.L."/>
            <person name="Zhang G."/>
            <person name="Li S."/>
            <person name="Li C."/>
            <person name="Liu H."/>
            <person name="Yang L."/>
            <person name="Liu T."/>
            <person name="Zhang X."/>
            <person name="Wu Z."/>
            <person name="Fan W."/>
            <person name="Dang X."/>
            <person name="Xiang H."/>
            <person name="Tao M."/>
            <person name="Li Y."/>
            <person name="Hu J."/>
            <person name="Li Z."/>
            <person name="Lin L."/>
            <person name="Luo J."/>
            <person name="Geng L."/>
            <person name="Wang L."/>
            <person name="Long M."/>
            <person name="Wan Y."/>
            <person name="He N."/>
            <person name="Zhang Z."/>
            <person name="Lu C."/>
            <person name="Keeling P.J."/>
            <person name="Wang J."/>
            <person name="Xiang Z."/>
            <person name="Zhou Z."/>
        </authorList>
    </citation>
    <scope>NUCLEOTIDE SEQUENCE [LARGE SCALE GENOMIC DNA]</scope>
    <source>
        <strain evidence="2">CQ1 / CVCC 102059</strain>
    </source>
</reference>
<protein>
    <submittedName>
        <fullName evidence="1">Uncharacterized protein</fullName>
    </submittedName>
</protein>
<evidence type="ECO:0000313" key="2">
    <source>
        <dbReference type="Proteomes" id="UP000016927"/>
    </source>
</evidence>
<gene>
    <name evidence="1" type="ORF">NBO_396g0003</name>
</gene>
<accession>R0M3L9</accession>
<name>R0M3L9_NOSB1</name>
<dbReference type="Proteomes" id="UP000016927">
    <property type="component" value="Unassembled WGS sequence"/>
</dbReference>
<keyword evidence="2" id="KW-1185">Reference proteome</keyword>
<evidence type="ECO:0000313" key="1">
    <source>
        <dbReference type="EMBL" id="EOB12614.1"/>
    </source>
</evidence>
<dbReference type="AlphaFoldDB" id="R0M3L9"/>
<sequence>MDKNKFKFIFESFSYEDIQNYAEDLEDEELEDFVIALEKHNSILEEKVNKKMTIEKNKKTNLDRLLRRIWMKLEEGEKKELAGFFEEMQKQVNKNIL</sequence>
<dbReference type="HOGENOM" id="CLU_2347254_0_0_1"/>